<dbReference type="EMBL" id="KF900386">
    <property type="protein sequence ID" value="AIE93113.1"/>
    <property type="molecule type" value="Genomic_DNA"/>
</dbReference>
<sequence>MNGYKTYQKPDIDVRYVNKFLGLLALEIWYRLHITREMDENERLTV</sequence>
<reference evidence="1" key="1">
    <citation type="journal article" date="2014" name="Genome Biol. Evol.">
        <title>Pangenome evidence for extensive interdomain horizontal transfer affecting lineage core and shell genes in uncultured planktonic thaumarchaeota and euryarchaeota.</title>
        <authorList>
            <person name="Deschamps P."/>
            <person name="Zivanovic Y."/>
            <person name="Moreira D."/>
            <person name="Rodriguez-Valera F."/>
            <person name="Lopez-Garcia P."/>
        </authorList>
    </citation>
    <scope>NUCLEOTIDE SEQUENCE</scope>
</reference>
<proteinExistence type="predicted"/>
<name>A0A075FPF9_9ARCH</name>
<dbReference type="AlphaFoldDB" id="A0A075FPF9"/>
<organism evidence="1">
    <name type="scientific">uncultured marine thaumarchaeote AD1000_31_G03</name>
    <dbReference type="NCBI Taxonomy" id="1455907"/>
    <lineage>
        <taxon>Archaea</taxon>
        <taxon>Nitrososphaerota</taxon>
        <taxon>environmental samples</taxon>
    </lineage>
</organism>
<evidence type="ECO:0000313" key="1">
    <source>
        <dbReference type="EMBL" id="AIE93113.1"/>
    </source>
</evidence>
<accession>A0A075FPF9</accession>
<protein>
    <submittedName>
        <fullName evidence="1">Uncharacterized protein</fullName>
    </submittedName>
</protein>